<accession>A0AAV2JQT1</accession>
<dbReference type="AlphaFoldDB" id="A0AAV2JQT1"/>
<dbReference type="Proteomes" id="UP001497482">
    <property type="component" value="Chromosome 14"/>
</dbReference>
<protein>
    <submittedName>
        <fullName evidence="1">Uncharacterized protein</fullName>
    </submittedName>
</protein>
<sequence>MWLEANNANDKSGIAKINSLTASLFLAALALACVIQTLRSSAYTARAVEEIRTRPSEPEPPTQVFTAHGHSSQVLPMAPGRLPQLLVLRKAMGWTLLQDYCTANKANVANKGQHIHGASPPQRLS</sequence>
<proteinExistence type="predicted"/>
<dbReference type="EMBL" id="OZ035836">
    <property type="protein sequence ID" value="CAL1579890.1"/>
    <property type="molecule type" value="Genomic_DNA"/>
</dbReference>
<evidence type="ECO:0000313" key="2">
    <source>
        <dbReference type="Proteomes" id="UP001497482"/>
    </source>
</evidence>
<reference evidence="1 2" key="1">
    <citation type="submission" date="2024-04" db="EMBL/GenBank/DDBJ databases">
        <authorList>
            <person name="Waldvogel A.-M."/>
            <person name="Schoenle A."/>
        </authorList>
    </citation>
    <scope>NUCLEOTIDE SEQUENCE [LARGE SCALE GENOMIC DNA]</scope>
</reference>
<evidence type="ECO:0000313" key="1">
    <source>
        <dbReference type="EMBL" id="CAL1579890.1"/>
    </source>
</evidence>
<gene>
    <name evidence="1" type="ORF">KC01_LOCUS10837</name>
</gene>
<keyword evidence="2" id="KW-1185">Reference proteome</keyword>
<name>A0AAV2JQT1_KNICA</name>
<organism evidence="1 2">
    <name type="scientific">Knipowitschia caucasica</name>
    <name type="common">Caucasian dwarf goby</name>
    <name type="synonym">Pomatoschistus caucasicus</name>
    <dbReference type="NCBI Taxonomy" id="637954"/>
    <lineage>
        <taxon>Eukaryota</taxon>
        <taxon>Metazoa</taxon>
        <taxon>Chordata</taxon>
        <taxon>Craniata</taxon>
        <taxon>Vertebrata</taxon>
        <taxon>Euteleostomi</taxon>
        <taxon>Actinopterygii</taxon>
        <taxon>Neopterygii</taxon>
        <taxon>Teleostei</taxon>
        <taxon>Neoteleostei</taxon>
        <taxon>Acanthomorphata</taxon>
        <taxon>Gobiaria</taxon>
        <taxon>Gobiiformes</taxon>
        <taxon>Gobioidei</taxon>
        <taxon>Gobiidae</taxon>
        <taxon>Gobiinae</taxon>
        <taxon>Knipowitschia</taxon>
    </lineage>
</organism>